<evidence type="ECO:0000256" key="3">
    <source>
        <dbReference type="ARBA" id="ARBA00013368"/>
    </source>
</evidence>
<evidence type="ECO:0000256" key="4">
    <source>
        <dbReference type="SAM" id="Coils"/>
    </source>
</evidence>
<evidence type="ECO:0000259" key="5">
    <source>
        <dbReference type="Pfam" id="PF13476"/>
    </source>
</evidence>
<dbReference type="PANTHER" id="PTHR32114:SF2">
    <property type="entry name" value="ABC TRANSPORTER ABCH.3"/>
    <property type="match status" value="1"/>
</dbReference>
<gene>
    <name evidence="6" type="ORF">WMW72_16045</name>
</gene>
<dbReference type="SUPFAM" id="SSF52540">
    <property type="entry name" value="P-loop containing nucleoside triphosphate hydrolases"/>
    <property type="match status" value="1"/>
</dbReference>
<dbReference type="EMBL" id="JBBPCC010000009">
    <property type="protein sequence ID" value="MEK8129419.1"/>
    <property type="molecule type" value="Genomic_DNA"/>
</dbReference>
<comment type="caution">
    <text evidence="6">The sequence shown here is derived from an EMBL/GenBank/DDBJ whole genome shotgun (WGS) entry which is preliminary data.</text>
</comment>
<name>A0ABU9DKX0_9BACL</name>
<evidence type="ECO:0000313" key="7">
    <source>
        <dbReference type="Proteomes" id="UP001469365"/>
    </source>
</evidence>
<comment type="similarity">
    <text evidence="1">Belongs to the SMC family. SbcC subfamily.</text>
</comment>
<reference evidence="6 7" key="1">
    <citation type="submission" date="2024-04" db="EMBL/GenBank/DDBJ databases">
        <title>draft genome sequnece of Paenibacillus filicis.</title>
        <authorList>
            <person name="Kim D.-U."/>
        </authorList>
    </citation>
    <scope>NUCLEOTIDE SEQUENCE [LARGE SCALE GENOMIC DNA]</scope>
    <source>
        <strain evidence="6 7">KACC14197</strain>
    </source>
</reference>
<dbReference type="Proteomes" id="UP001469365">
    <property type="component" value="Unassembled WGS sequence"/>
</dbReference>
<feature type="non-terminal residue" evidence="6">
    <location>
        <position position="299"/>
    </location>
</feature>
<dbReference type="Pfam" id="PF13476">
    <property type="entry name" value="AAA_23"/>
    <property type="match status" value="1"/>
</dbReference>
<keyword evidence="4" id="KW-0175">Coiled coil</keyword>
<dbReference type="PANTHER" id="PTHR32114">
    <property type="entry name" value="ABC TRANSPORTER ABCH.3"/>
    <property type="match status" value="1"/>
</dbReference>
<keyword evidence="7" id="KW-1185">Reference proteome</keyword>
<protein>
    <recommendedName>
        <fullName evidence="3">Nuclease SbcCD subunit C</fullName>
    </recommendedName>
</protein>
<proteinExistence type="inferred from homology"/>
<accession>A0ABU9DKX0</accession>
<organism evidence="6 7">
    <name type="scientific">Paenibacillus filicis</name>
    <dbReference type="NCBI Taxonomy" id="669464"/>
    <lineage>
        <taxon>Bacteria</taxon>
        <taxon>Bacillati</taxon>
        <taxon>Bacillota</taxon>
        <taxon>Bacilli</taxon>
        <taxon>Bacillales</taxon>
        <taxon>Paenibacillaceae</taxon>
        <taxon>Paenibacillus</taxon>
    </lineage>
</organism>
<dbReference type="InterPro" id="IPR038729">
    <property type="entry name" value="Rad50/SbcC_AAA"/>
</dbReference>
<comment type="subunit">
    <text evidence="2">Heterodimer of SbcC and SbcD.</text>
</comment>
<evidence type="ECO:0000313" key="6">
    <source>
        <dbReference type="EMBL" id="MEK8129419.1"/>
    </source>
</evidence>
<dbReference type="RefSeq" id="WP_341416515.1">
    <property type="nucleotide sequence ID" value="NZ_JBBPCC010000009.1"/>
</dbReference>
<evidence type="ECO:0000256" key="1">
    <source>
        <dbReference type="ARBA" id="ARBA00006930"/>
    </source>
</evidence>
<feature type="domain" description="Rad50/SbcC-type AAA" evidence="5">
    <location>
        <begin position="6"/>
        <end position="207"/>
    </location>
</feature>
<feature type="coiled-coil region" evidence="4">
    <location>
        <begin position="217"/>
        <end position="257"/>
    </location>
</feature>
<dbReference type="Gene3D" id="3.40.50.300">
    <property type="entry name" value="P-loop containing nucleotide triphosphate hydrolases"/>
    <property type="match status" value="1"/>
</dbReference>
<evidence type="ECO:0000256" key="2">
    <source>
        <dbReference type="ARBA" id="ARBA00011322"/>
    </source>
</evidence>
<dbReference type="InterPro" id="IPR027417">
    <property type="entry name" value="P-loop_NTPase"/>
</dbReference>
<sequence>MRPILLQITGLQSYRELQEIDFAALTGAGVFGIFGPTGSGKSSLLDAITLALFGKVERAPGGTQAVMNQAEDLLAVSFSFELSSPGGAIRYRVDRQFKRNGELSMLGSVCRLIRYQDGETVVLADKAGEVNHQVQELLGLSMADFTRAVVLPQGKFAEFLTLAGKDRRAMLQRLFHLEPYGDRLSAKTSARFKEADAGLKQLQAEQQGLGDASPEALALAEARLDEARLAAQAAREALAACERLAAERRAVRELQREHHAQGIRRAELAADAPRLAALAGRLARAAEAERLRPLVRRRA</sequence>